<reference evidence="5" key="1">
    <citation type="submission" date="2022-10" db="EMBL/GenBank/DDBJ databases">
        <authorList>
            <person name="Botero Cardona J."/>
        </authorList>
    </citation>
    <scope>NUCLEOTIDE SEQUENCE</scope>
    <source>
        <strain evidence="5">R-83534</strain>
    </source>
</reference>
<dbReference type="InterPro" id="IPR012147">
    <property type="entry name" value="P_Ac_Bu_trans"/>
</dbReference>
<dbReference type="InterPro" id="IPR050500">
    <property type="entry name" value="Phos_Acetyltrans/Butyryltrans"/>
</dbReference>
<evidence type="ECO:0000256" key="1">
    <source>
        <dbReference type="ARBA" id="ARBA00005656"/>
    </source>
</evidence>
<keyword evidence="2" id="KW-0808">Transferase</keyword>
<dbReference type="PANTHER" id="PTHR43356">
    <property type="entry name" value="PHOSPHATE ACETYLTRANSFERASE"/>
    <property type="match status" value="1"/>
</dbReference>
<keyword evidence="3" id="KW-0012">Acyltransferase</keyword>
<comment type="caution">
    <text evidence="5">The sequence shown here is derived from an EMBL/GenBank/DDBJ whole genome shotgun (WGS) entry which is preliminary data.</text>
</comment>
<proteinExistence type="inferred from homology"/>
<name>A0ABM9HKI0_9PROT</name>
<evidence type="ECO:0000256" key="3">
    <source>
        <dbReference type="ARBA" id="ARBA00023315"/>
    </source>
</evidence>
<evidence type="ECO:0000313" key="5">
    <source>
        <dbReference type="EMBL" id="CAI3931015.1"/>
    </source>
</evidence>
<dbReference type="NCBIfam" id="NF006045">
    <property type="entry name" value="PRK08190.1"/>
    <property type="match status" value="1"/>
</dbReference>
<sequence length="306" mass="32885">MFAHHERLIKKAQEKEAPKCAVCYPCEITAIESGIQAHKLGLLNPIFVGPSDEIKAIAAQHNVSLDGYEIVDARSETQAAFTSVQLIREGKAQLLMKGSLHTDVMLKAVVNKENGLRTGKRITHAFLMDGQDWETPYIISDAAINIFPDLVTKMHIVQNAIDLHHALGYGVPRVALLSAVEMVNPDIPSTLEAAALCKMADRGQIKNGILDGPLALDNAVSLKAAEMKKLDTPVTGKAQILIPPNLEAGNILFKALCFIGDKPAHADSAGIVLGAKAPIILTSRASGLDSRLVSCAMAKLTYYHSV</sequence>
<organism evidence="5 6">
    <name type="scientific">Commensalibacter papalotli</name>
    <name type="common">ex Botero et al. 2024</name>
    <dbReference type="NCBI Taxonomy" id="2972766"/>
    <lineage>
        <taxon>Bacteria</taxon>
        <taxon>Pseudomonadati</taxon>
        <taxon>Pseudomonadota</taxon>
        <taxon>Alphaproteobacteria</taxon>
        <taxon>Acetobacterales</taxon>
        <taxon>Acetobacteraceae</taxon>
    </lineage>
</organism>
<evidence type="ECO:0000259" key="4">
    <source>
        <dbReference type="Pfam" id="PF01515"/>
    </source>
</evidence>
<dbReference type="RefSeq" id="WP_282023364.1">
    <property type="nucleotide sequence ID" value="NZ_CAMXCH010000001.1"/>
</dbReference>
<dbReference type="EMBL" id="CAMXCH010000001">
    <property type="protein sequence ID" value="CAI3931015.1"/>
    <property type="molecule type" value="Genomic_DNA"/>
</dbReference>
<dbReference type="PIRSF" id="PIRSF000428">
    <property type="entry name" value="P_Ac_trans"/>
    <property type="match status" value="1"/>
</dbReference>
<dbReference type="Pfam" id="PF01515">
    <property type="entry name" value="PTA_PTB"/>
    <property type="match status" value="1"/>
</dbReference>
<gene>
    <name evidence="5" type="ORF">R83534S58_LOCUS534</name>
</gene>
<accession>A0ABM9HKI0</accession>
<keyword evidence="6" id="KW-1185">Reference proteome</keyword>
<evidence type="ECO:0000256" key="2">
    <source>
        <dbReference type="ARBA" id="ARBA00022679"/>
    </source>
</evidence>
<dbReference type="SUPFAM" id="SSF53659">
    <property type="entry name" value="Isocitrate/Isopropylmalate dehydrogenase-like"/>
    <property type="match status" value="1"/>
</dbReference>
<feature type="domain" description="Phosphate acetyl/butaryl transferase" evidence="4">
    <location>
        <begin position="80"/>
        <end position="290"/>
    </location>
</feature>
<dbReference type="Gene3D" id="3.40.718.10">
    <property type="entry name" value="Isopropylmalate Dehydrogenase"/>
    <property type="match status" value="1"/>
</dbReference>
<comment type="similarity">
    <text evidence="1">Belongs to the phosphate acetyltransferase and butyryltransferase family.</text>
</comment>
<dbReference type="PANTHER" id="PTHR43356:SF2">
    <property type="entry name" value="PHOSPHATE ACETYLTRANSFERASE"/>
    <property type="match status" value="1"/>
</dbReference>
<protein>
    <submittedName>
        <fullName evidence="5">EutD and phosphobutyryltransferase (Pta (PDB:1QZT (PUBMED:28754323</fullName>
    </submittedName>
</protein>
<evidence type="ECO:0000313" key="6">
    <source>
        <dbReference type="Proteomes" id="UP001154272"/>
    </source>
</evidence>
<dbReference type="InterPro" id="IPR002505">
    <property type="entry name" value="PTA_PTB"/>
</dbReference>
<dbReference type="Proteomes" id="UP001154272">
    <property type="component" value="Unassembled WGS sequence"/>
</dbReference>